<name>A0A7V0T5U2_UNCW3</name>
<dbReference type="GO" id="GO:0098797">
    <property type="term" value="C:plasma membrane protein complex"/>
    <property type="evidence" value="ECO:0007669"/>
    <property type="project" value="TreeGrafter"/>
</dbReference>
<dbReference type="NCBIfam" id="TIGR01352">
    <property type="entry name" value="tonB_Cterm"/>
    <property type="match status" value="1"/>
</dbReference>
<dbReference type="Proteomes" id="UP000885672">
    <property type="component" value="Unassembled WGS sequence"/>
</dbReference>
<evidence type="ECO:0000256" key="4">
    <source>
        <dbReference type="ARBA" id="ARBA00022475"/>
    </source>
</evidence>
<evidence type="ECO:0000256" key="7">
    <source>
        <dbReference type="ARBA" id="ARBA00022927"/>
    </source>
</evidence>
<dbReference type="PANTHER" id="PTHR33446:SF2">
    <property type="entry name" value="PROTEIN TONB"/>
    <property type="match status" value="1"/>
</dbReference>
<dbReference type="InterPro" id="IPR037682">
    <property type="entry name" value="TonB_C"/>
</dbReference>
<comment type="similarity">
    <text evidence="2">Belongs to the TonB family.</text>
</comment>
<evidence type="ECO:0000256" key="1">
    <source>
        <dbReference type="ARBA" id="ARBA00004383"/>
    </source>
</evidence>
<feature type="transmembrane region" description="Helical" evidence="10">
    <location>
        <begin position="12"/>
        <end position="29"/>
    </location>
</feature>
<feature type="domain" description="TonB C-terminal" evidence="11">
    <location>
        <begin position="208"/>
        <end position="299"/>
    </location>
</feature>
<dbReference type="PROSITE" id="PS52015">
    <property type="entry name" value="TONB_CTD"/>
    <property type="match status" value="1"/>
</dbReference>
<dbReference type="EMBL" id="DSBX01000207">
    <property type="protein sequence ID" value="HDQ99737.1"/>
    <property type="molecule type" value="Genomic_DNA"/>
</dbReference>
<keyword evidence="6 10" id="KW-0812">Transmembrane</keyword>
<dbReference type="GO" id="GO:0015031">
    <property type="term" value="P:protein transport"/>
    <property type="evidence" value="ECO:0007669"/>
    <property type="project" value="UniProtKB-KW"/>
</dbReference>
<evidence type="ECO:0000256" key="3">
    <source>
        <dbReference type="ARBA" id="ARBA00022448"/>
    </source>
</evidence>
<evidence type="ECO:0000259" key="11">
    <source>
        <dbReference type="PROSITE" id="PS52015"/>
    </source>
</evidence>
<comment type="subcellular location">
    <subcellularLocation>
        <location evidence="1">Cell inner membrane</location>
        <topology evidence="1">Single-pass membrane protein</topology>
        <orientation evidence="1">Periplasmic side</orientation>
    </subcellularLocation>
</comment>
<dbReference type="GO" id="GO:0031992">
    <property type="term" value="F:energy transducer activity"/>
    <property type="evidence" value="ECO:0007669"/>
    <property type="project" value="TreeGrafter"/>
</dbReference>
<dbReference type="SUPFAM" id="SSF74653">
    <property type="entry name" value="TolA/TonB C-terminal domain"/>
    <property type="match status" value="1"/>
</dbReference>
<dbReference type="GO" id="GO:0055085">
    <property type="term" value="P:transmembrane transport"/>
    <property type="evidence" value="ECO:0007669"/>
    <property type="project" value="InterPro"/>
</dbReference>
<gene>
    <name evidence="12" type="ORF">ENN51_05590</name>
</gene>
<dbReference type="AlphaFoldDB" id="A0A7V0T5U2"/>
<evidence type="ECO:0000256" key="6">
    <source>
        <dbReference type="ARBA" id="ARBA00022692"/>
    </source>
</evidence>
<evidence type="ECO:0000256" key="10">
    <source>
        <dbReference type="SAM" id="Phobius"/>
    </source>
</evidence>
<evidence type="ECO:0000256" key="8">
    <source>
        <dbReference type="ARBA" id="ARBA00022989"/>
    </source>
</evidence>
<sequence length="299" mass="32054">MYGQKRSRVIDIAVVISTVVHIGFIFLAGRARSSSDYAPDLHEVTFMDVTYRPEVAKVMSRAAAPGGPGPVIPDAPTYAPTYAPEIAPALDLSATMERDHSQAKIDLDGFELDRSGGMDVIRLGGEGSGKSTDEILAQPKVTLSGSLDRSGAAGLRGHPGVRPPEAQLQIEHRPLAQAPARELPKMAVQDLPQVAAAPTTGSNFMVAGPISQRPITKRVRPRYPKWALDRRISGTVVVRIWVAPNGTVKGAPTVESSSGYPDLDQVVIAALRGWEFEPLGAGVKTEDQWGVITFRFTLS</sequence>
<keyword evidence="3" id="KW-0813">Transport</keyword>
<keyword evidence="4" id="KW-1003">Cell membrane</keyword>
<dbReference type="PANTHER" id="PTHR33446">
    <property type="entry name" value="PROTEIN TONB-RELATED"/>
    <property type="match status" value="1"/>
</dbReference>
<proteinExistence type="inferred from homology"/>
<evidence type="ECO:0000313" key="12">
    <source>
        <dbReference type="EMBL" id="HDQ99737.1"/>
    </source>
</evidence>
<keyword evidence="9 10" id="KW-0472">Membrane</keyword>
<dbReference type="Pfam" id="PF03544">
    <property type="entry name" value="TonB_C"/>
    <property type="match status" value="1"/>
</dbReference>
<evidence type="ECO:0000256" key="5">
    <source>
        <dbReference type="ARBA" id="ARBA00022519"/>
    </source>
</evidence>
<dbReference type="InterPro" id="IPR051045">
    <property type="entry name" value="TonB-dependent_transducer"/>
</dbReference>
<dbReference type="Gene3D" id="3.30.1150.10">
    <property type="match status" value="1"/>
</dbReference>
<keyword evidence="7" id="KW-0653">Protein transport</keyword>
<accession>A0A7V0T5U2</accession>
<comment type="caution">
    <text evidence="12">The sequence shown here is derived from an EMBL/GenBank/DDBJ whole genome shotgun (WGS) entry which is preliminary data.</text>
</comment>
<reference evidence="12" key="1">
    <citation type="journal article" date="2020" name="mSystems">
        <title>Genome- and Community-Level Interaction Insights into Carbon Utilization and Element Cycling Functions of Hydrothermarchaeota in Hydrothermal Sediment.</title>
        <authorList>
            <person name="Zhou Z."/>
            <person name="Liu Y."/>
            <person name="Xu W."/>
            <person name="Pan J."/>
            <person name="Luo Z.H."/>
            <person name="Li M."/>
        </authorList>
    </citation>
    <scope>NUCLEOTIDE SEQUENCE [LARGE SCALE GENOMIC DNA]</scope>
    <source>
        <strain evidence="12">SpSt-1182</strain>
    </source>
</reference>
<evidence type="ECO:0000256" key="2">
    <source>
        <dbReference type="ARBA" id="ARBA00006555"/>
    </source>
</evidence>
<protein>
    <submittedName>
        <fullName evidence="12">Energy transducer TonB</fullName>
    </submittedName>
</protein>
<keyword evidence="5" id="KW-0997">Cell inner membrane</keyword>
<organism evidence="12">
    <name type="scientific">candidate division WOR-3 bacterium</name>
    <dbReference type="NCBI Taxonomy" id="2052148"/>
    <lineage>
        <taxon>Bacteria</taxon>
        <taxon>Bacteria division WOR-3</taxon>
    </lineage>
</organism>
<keyword evidence="8 10" id="KW-1133">Transmembrane helix</keyword>
<evidence type="ECO:0000256" key="9">
    <source>
        <dbReference type="ARBA" id="ARBA00023136"/>
    </source>
</evidence>
<dbReference type="InterPro" id="IPR006260">
    <property type="entry name" value="TonB/TolA_C"/>
</dbReference>